<protein>
    <submittedName>
        <fullName evidence="2">Uncharacterized protein</fullName>
    </submittedName>
</protein>
<reference evidence="2 3" key="1">
    <citation type="submission" date="2015-04" db="EMBL/GenBank/DDBJ databases">
        <authorList>
            <person name="Heijne W.H."/>
            <person name="Fedorova N.D."/>
            <person name="Nierman W.C."/>
            <person name="Vollebregt A.W."/>
            <person name="Zhao Z."/>
            <person name="Wu L."/>
            <person name="Kumar M."/>
            <person name="Stam H."/>
            <person name="van den Berg M.A."/>
            <person name="Pel H.J."/>
        </authorList>
    </citation>
    <scope>NUCLEOTIDE SEQUENCE [LARGE SCALE GENOMIC DNA]</scope>
    <source>
        <strain evidence="2 3">CBS 393.64</strain>
    </source>
</reference>
<organism evidence="2 3">
    <name type="scientific">Rasamsonia emersonii (strain ATCC 16479 / CBS 393.64 / IMI 116815)</name>
    <dbReference type="NCBI Taxonomy" id="1408163"/>
    <lineage>
        <taxon>Eukaryota</taxon>
        <taxon>Fungi</taxon>
        <taxon>Dikarya</taxon>
        <taxon>Ascomycota</taxon>
        <taxon>Pezizomycotina</taxon>
        <taxon>Eurotiomycetes</taxon>
        <taxon>Eurotiomycetidae</taxon>
        <taxon>Eurotiales</taxon>
        <taxon>Trichocomaceae</taxon>
        <taxon>Rasamsonia</taxon>
    </lineage>
</organism>
<feature type="compositionally biased region" description="Basic and acidic residues" evidence="1">
    <location>
        <begin position="113"/>
        <end position="123"/>
    </location>
</feature>
<comment type="caution">
    <text evidence="2">The sequence shown here is derived from an EMBL/GenBank/DDBJ whole genome shotgun (WGS) entry which is preliminary data.</text>
</comment>
<dbReference type="AlphaFoldDB" id="A0A0F4YFY0"/>
<feature type="region of interest" description="Disordered" evidence="1">
    <location>
        <begin position="89"/>
        <end position="123"/>
    </location>
</feature>
<feature type="compositionally biased region" description="Polar residues" evidence="1">
    <location>
        <begin position="89"/>
        <end position="98"/>
    </location>
</feature>
<dbReference type="GeneID" id="25321781"/>
<dbReference type="EMBL" id="LASV01000753">
    <property type="protein sequence ID" value="KKA16538.1"/>
    <property type="molecule type" value="Genomic_DNA"/>
</dbReference>
<dbReference type="RefSeq" id="XP_013323150.1">
    <property type="nucleotide sequence ID" value="XM_013467696.1"/>
</dbReference>
<evidence type="ECO:0000256" key="1">
    <source>
        <dbReference type="SAM" id="MobiDB-lite"/>
    </source>
</evidence>
<sequence length="123" mass="13449">YSMCLTTIFQRSLFAHVNDYRTDLKISYSARPLCTALLTAFQGKSSVRPQQKSGLCPVPAHLLTQVRAAKSRKDNPKASAILRPAWPSTVSCAQTGPRTTDPGPEGPSVHCTRQKEGGVRIHM</sequence>
<proteinExistence type="predicted"/>
<accession>A0A0F4YFY0</accession>
<gene>
    <name evidence="2" type="ORF">T310_9859</name>
</gene>
<evidence type="ECO:0000313" key="2">
    <source>
        <dbReference type="EMBL" id="KKA16538.1"/>
    </source>
</evidence>
<evidence type="ECO:0000313" key="3">
    <source>
        <dbReference type="Proteomes" id="UP000053958"/>
    </source>
</evidence>
<feature type="non-terminal residue" evidence="2">
    <location>
        <position position="1"/>
    </location>
</feature>
<name>A0A0F4YFY0_RASE3</name>
<keyword evidence="3" id="KW-1185">Reference proteome</keyword>
<dbReference type="Proteomes" id="UP000053958">
    <property type="component" value="Unassembled WGS sequence"/>
</dbReference>